<dbReference type="Gene3D" id="1.20.58.870">
    <property type="match status" value="1"/>
</dbReference>
<protein>
    <recommendedName>
        <fullName evidence="14">DNA replication licensing factor MCM6</fullName>
        <ecNumber evidence="14">3.6.4.12</ecNumber>
    </recommendedName>
</protein>
<dbReference type="SUPFAM" id="SSF50249">
    <property type="entry name" value="Nucleic acid-binding proteins"/>
    <property type="match status" value="1"/>
</dbReference>
<dbReference type="FunFam" id="3.40.50.300:FF:000115">
    <property type="entry name" value="DNA helicase"/>
    <property type="match status" value="1"/>
</dbReference>
<evidence type="ECO:0000256" key="5">
    <source>
        <dbReference type="ARBA" id="ARBA00022801"/>
    </source>
</evidence>
<dbReference type="InterPro" id="IPR027417">
    <property type="entry name" value="P-loop_NTPase"/>
</dbReference>
<dbReference type="GO" id="GO:0042555">
    <property type="term" value="C:MCM complex"/>
    <property type="evidence" value="ECO:0007669"/>
    <property type="project" value="UniProtKB-UniRule"/>
</dbReference>
<evidence type="ECO:0000256" key="6">
    <source>
        <dbReference type="ARBA" id="ARBA00022806"/>
    </source>
</evidence>
<keyword evidence="10 14" id="KW-0131">Cell cycle</keyword>
<evidence type="ECO:0000313" key="17">
    <source>
        <dbReference type="EMBL" id="CAE0608905.1"/>
    </source>
</evidence>
<dbReference type="GO" id="GO:1990518">
    <property type="term" value="F:single-stranded 3'-5' DNA helicase activity"/>
    <property type="evidence" value="ECO:0007669"/>
    <property type="project" value="TreeGrafter"/>
</dbReference>
<dbReference type="Gene3D" id="2.40.50.140">
    <property type="entry name" value="Nucleic acid-binding proteins"/>
    <property type="match status" value="1"/>
</dbReference>
<dbReference type="Pfam" id="PF00493">
    <property type="entry name" value="MCM"/>
    <property type="match status" value="1"/>
</dbReference>
<keyword evidence="5 14" id="KW-0378">Hydrolase</keyword>
<dbReference type="GO" id="GO:0006270">
    <property type="term" value="P:DNA replication initiation"/>
    <property type="evidence" value="ECO:0007669"/>
    <property type="project" value="UniProtKB-UniRule"/>
</dbReference>
<keyword evidence="7 13" id="KW-0067">ATP-binding</keyword>
<feature type="domain" description="MCM C-terminal AAA(+) ATPase" evidence="16">
    <location>
        <begin position="351"/>
        <end position="557"/>
    </location>
</feature>
<dbReference type="PANTHER" id="PTHR11630">
    <property type="entry name" value="DNA REPLICATION LICENSING FACTOR MCM FAMILY MEMBER"/>
    <property type="match status" value="1"/>
</dbReference>
<reference evidence="17" key="1">
    <citation type="submission" date="2021-01" db="EMBL/GenBank/DDBJ databases">
        <authorList>
            <person name="Corre E."/>
            <person name="Pelletier E."/>
            <person name="Niang G."/>
            <person name="Scheremetjew M."/>
            <person name="Finn R."/>
            <person name="Kale V."/>
            <person name="Holt S."/>
            <person name="Cochrane G."/>
            <person name="Meng A."/>
            <person name="Brown T."/>
            <person name="Cohen L."/>
        </authorList>
    </citation>
    <scope>NUCLEOTIDE SEQUENCE</scope>
    <source>
        <strain evidence="17">CCMP1897</strain>
    </source>
</reference>
<dbReference type="InterPro" id="IPR033762">
    <property type="entry name" value="MCM_OB"/>
</dbReference>
<dbReference type="Pfam" id="PF18263">
    <property type="entry name" value="WHD_MCM6"/>
    <property type="match status" value="1"/>
</dbReference>
<comment type="subcellular location">
    <subcellularLocation>
        <location evidence="1 14">Nucleus</location>
    </subcellularLocation>
</comment>
<dbReference type="GO" id="GO:0000347">
    <property type="term" value="C:THO complex"/>
    <property type="evidence" value="ECO:0007669"/>
    <property type="project" value="UniProtKB-ARBA"/>
</dbReference>
<organism evidence="17">
    <name type="scientific">Picocystis salinarum</name>
    <dbReference type="NCBI Taxonomy" id="88271"/>
    <lineage>
        <taxon>Eukaryota</taxon>
        <taxon>Viridiplantae</taxon>
        <taxon>Chlorophyta</taxon>
        <taxon>Picocystophyceae</taxon>
        <taxon>Picocystales</taxon>
        <taxon>Picocystaceae</taxon>
        <taxon>Picocystis</taxon>
    </lineage>
</organism>
<dbReference type="Gene3D" id="3.40.50.300">
    <property type="entry name" value="P-loop containing nucleotide triphosphate hydrolases"/>
    <property type="match status" value="1"/>
</dbReference>
<evidence type="ECO:0000256" key="8">
    <source>
        <dbReference type="ARBA" id="ARBA00023125"/>
    </source>
</evidence>
<dbReference type="InterPro" id="IPR001208">
    <property type="entry name" value="MCM_dom"/>
</dbReference>
<keyword evidence="3 14" id="KW-0235">DNA replication</keyword>
<dbReference type="PANTHER" id="PTHR11630:SF43">
    <property type="entry name" value="DNA REPLICATION LICENSING FACTOR MCM6"/>
    <property type="match status" value="1"/>
</dbReference>
<evidence type="ECO:0000256" key="9">
    <source>
        <dbReference type="ARBA" id="ARBA00023242"/>
    </source>
</evidence>
<dbReference type="GO" id="GO:1902969">
    <property type="term" value="P:mitotic DNA replication"/>
    <property type="evidence" value="ECO:0007669"/>
    <property type="project" value="TreeGrafter"/>
</dbReference>
<sequence>MVLGPDPAGELAQEHFLSFLENFQLSRSTTDSSSQVETPINPYVEQLNDLRNADRTTLNVDFEHVVSYDHLLATDVIRNDYYRFEPFLRKAVKAFVRNHMPAYVEEEVGEKEFWISFRNLPDTCHLRDLKTEKIGKLVSVSGTVTRTSEVRPELLLGKFSCLICGSEVKDVEQQFKFTQPTVCPNAACGNRDKWTLIMHDCKFVDWQRLRIQENSDEVPAGSLPRSLDIVLRNDIVEMARAGDKLVFTGTLIAVPDTAALSTPGDRTEARNAGARGTRSTAAAGEGVTGLKALGVRDLNYRLVFLASAVQPAGQRLGLANIRPDNDDELDSINLSPEEMEEVWQMKEHPRLYEQLLSSIAPAVYGHIEIKKAVLLMLMGGVHKDTPEGGSLRGDINVLVVGDPSCAKSQFLKYVASFLPRTVYTSGKSSSAAGLTATVAKEPETGEFCIEAGALMLADNGICCIDEFDKMDITDQVAIHEAMEQQTISIAKAGIQATLNARTSILAAANPSGGRYDRSKSLKYNLALPPAIMSRFDLIYIMIDEPDDVSDYNIAKHIVGVHQHGDDAIEPEFSKEQLQRYIRYARSIKPRFSEGAQQAVIDNYVKLRNRDATPGQKTAYRITVRQLEAMVRLSEALARLRCEKVVRPQHVMEASRLLQTSIISVDSHDIELDDEEIPEKYELLDAKQDAGQEEQELAGDMPGPAGSAEGESSQRKKAPTVSYEKFQKVRDMLIHKLQEVDGEGLEGDKQAGMKQLELIRWYIDEISQKTAMGSKELAEEYLLTQRIIQHLIKKEGTLIVISSPEEEEEDGGLASQSQERSLQLLDARILAVNPNFVSE</sequence>
<proteinExistence type="inferred from homology"/>
<evidence type="ECO:0000256" key="11">
    <source>
        <dbReference type="ARBA" id="ARBA00047995"/>
    </source>
</evidence>
<dbReference type="InterPro" id="IPR041562">
    <property type="entry name" value="MCM_lid"/>
</dbReference>
<comment type="subunit">
    <text evidence="14">Component of the MCM2-7 complex.</text>
</comment>
<dbReference type="EC" id="3.6.4.12" evidence="14"/>
<comment type="function">
    <text evidence="12">Probable component of the MCM2-7 complex (MCM complex) that may function as a DNA helicase and which is essential to undergo a single round of replication initiation and elongation per cell cycle in eukaryotic cells.</text>
</comment>
<dbReference type="FunFam" id="2.20.28.10:FF:000003">
    <property type="entry name" value="DNA helicase"/>
    <property type="match status" value="1"/>
</dbReference>
<evidence type="ECO:0000256" key="15">
    <source>
        <dbReference type="SAM" id="MobiDB-lite"/>
    </source>
</evidence>
<evidence type="ECO:0000256" key="4">
    <source>
        <dbReference type="ARBA" id="ARBA00022741"/>
    </source>
</evidence>
<gene>
    <name evidence="17" type="ORF">PSAL00342_LOCUS2724</name>
</gene>
<dbReference type="SUPFAM" id="SSF52540">
    <property type="entry name" value="P-loop containing nucleoside triphosphate hydrolases"/>
    <property type="match status" value="1"/>
</dbReference>
<dbReference type="SMART" id="SM00350">
    <property type="entry name" value="MCM"/>
    <property type="match status" value="1"/>
</dbReference>
<dbReference type="EMBL" id="HBIS01003037">
    <property type="protein sequence ID" value="CAE0608905.1"/>
    <property type="molecule type" value="Transcribed_RNA"/>
</dbReference>
<dbReference type="PRINTS" id="PR01662">
    <property type="entry name" value="MCMPROTEIN6"/>
</dbReference>
<evidence type="ECO:0000256" key="7">
    <source>
        <dbReference type="ARBA" id="ARBA00022840"/>
    </source>
</evidence>
<dbReference type="InterPro" id="IPR031327">
    <property type="entry name" value="MCM"/>
</dbReference>
<name>A0A7S3UDT8_9CHLO</name>
<keyword evidence="9" id="KW-0539">Nucleus</keyword>
<evidence type="ECO:0000256" key="14">
    <source>
        <dbReference type="RuleBase" id="RU368064"/>
    </source>
</evidence>
<comment type="function">
    <text evidence="14">Acts as component of the MCM2-7 complex (MCM complex) which is the replicative helicase essential for 'once per cell cycle' DNA replication initiation and elongation in eukaryotic cells. The active ATPase sites in the MCM2-7 ring are formed through the interaction surfaces of two neighboring subunits such that a critical structure of a conserved arginine finger motif is provided in trans relative to the ATP-binding site of the Walker A box of the adjacent subunit. The six ATPase active sites, however, are likely to contribute differentially to the complex helicase activity.</text>
</comment>
<dbReference type="GO" id="GO:0000727">
    <property type="term" value="P:double-strand break repair via break-induced replication"/>
    <property type="evidence" value="ECO:0007669"/>
    <property type="project" value="TreeGrafter"/>
</dbReference>
<dbReference type="Pfam" id="PF17855">
    <property type="entry name" value="MCM_lid"/>
    <property type="match status" value="1"/>
</dbReference>
<dbReference type="PROSITE" id="PS00847">
    <property type="entry name" value="MCM_1"/>
    <property type="match status" value="1"/>
</dbReference>
<evidence type="ECO:0000256" key="10">
    <source>
        <dbReference type="ARBA" id="ARBA00023306"/>
    </source>
</evidence>
<evidence type="ECO:0000256" key="3">
    <source>
        <dbReference type="ARBA" id="ARBA00022705"/>
    </source>
</evidence>
<evidence type="ECO:0000256" key="2">
    <source>
        <dbReference type="ARBA" id="ARBA00008010"/>
    </source>
</evidence>
<dbReference type="InterPro" id="IPR018525">
    <property type="entry name" value="MCM_CS"/>
</dbReference>
<evidence type="ECO:0000256" key="13">
    <source>
        <dbReference type="RuleBase" id="RU004070"/>
    </source>
</evidence>
<dbReference type="Gene3D" id="2.20.28.10">
    <property type="match status" value="1"/>
</dbReference>
<dbReference type="InterPro" id="IPR008049">
    <property type="entry name" value="MCM6"/>
</dbReference>
<dbReference type="Gene3D" id="3.30.1640.10">
    <property type="entry name" value="mini-chromosome maintenance (MCM) complex, chain A, domain 1"/>
    <property type="match status" value="1"/>
</dbReference>
<evidence type="ECO:0000256" key="12">
    <source>
        <dbReference type="ARBA" id="ARBA00053280"/>
    </source>
</evidence>
<comment type="catalytic activity">
    <reaction evidence="11 14">
        <text>ATP + H2O = ADP + phosphate + H(+)</text>
        <dbReference type="Rhea" id="RHEA:13065"/>
        <dbReference type="ChEBI" id="CHEBI:15377"/>
        <dbReference type="ChEBI" id="CHEBI:15378"/>
        <dbReference type="ChEBI" id="CHEBI:30616"/>
        <dbReference type="ChEBI" id="CHEBI:43474"/>
        <dbReference type="ChEBI" id="CHEBI:456216"/>
        <dbReference type="EC" id="3.6.4.12"/>
    </reaction>
</comment>
<dbReference type="Pfam" id="PF17207">
    <property type="entry name" value="MCM_OB"/>
    <property type="match status" value="1"/>
</dbReference>
<dbReference type="InterPro" id="IPR027925">
    <property type="entry name" value="MCM_N"/>
</dbReference>
<feature type="region of interest" description="Disordered" evidence="15">
    <location>
        <begin position="688"/>
        <end position="719"/>
    </location>
</feature>
<evidence type="ECO:0000259" key="16">
    <source>
        <dbReference type="PROSITE" id="PS50051"/>
    </source>
</evidence>
<dbReference type="GO" id="GO:0016787">
    <property type="term" value="F:hydrolase activity"/>
    <property type="evidence" value="ECO:0007669"/>
    <property type="project" value="UniProtKB-KW"/>
</dbReference>
<evidence type="ECO:0000256" key="1">
    <source>
        <dbReference type="ARBA" id="ARBA00004123"/>
    </source>
</evidence>
<keyword evidence="8 13" id="KW-0238">DNA-binding</keyword>
<keyword evidence="4 13" id="KW-0547">Nucleotide-binding</keyword>
<dbReference type="InterPro" id="IPR012340">
    <property type="entry name" value="NA-bd_OB-fold"/>
</dbReference>
<keyword evidence="6 14" id="KW-0347">Helicase</keyword>
<dbReference type="Pfam" id="PF14551">
    <property type="entry name" value="MCM_N"/>
    <property type="match status" value="1"/>
</dbReference>
<comment type="similarity">
    <text evidence="2 13">Belongs to the MCM family.</text>
</comment>
<dbReference type="AlphaFoldDB" id="A0A7S3UDT8"/>
<accession>A0A7S3UDT8</accession>
<dbReference type="GO" id="GO:0005524">
    <property type="term" value="F:ATP binding"/>
    <property type="evidence" value="ECO:0007669"/>
    <property type="project" value="UniProtKB-UniRule"/>
</dbReference>
<dbReference type="CDD" id="cd17757">
    <property type="entry name" value="MCM6"/>
    <property type="match status" value="1"/>
</dbReference>
<dbReference type="GO" id="GO:0003697">
    <property type="term" value="F:single-stranded DNA binding"/>
    <property type="evidence" value="ECO:0007669"/>
    <property type="project" value="TreeGrafter"/>
</dbReference>
<dbReference type="PRINTS" id="PR01657">
    <property type="entry name" value="MCMFAMILY"/>
</dbReference>
<dbReference type="InterPro" id="IPR041024">
    <property type="entry name" value="Mcm6_C"/>
</dbReference>
<dbReference type="PROSITE" id="PS50051">
    <property type="entry name" value="MCM_2"/>
    <property type="match status" value="1"/>
</dbReference>